<dbReference type="OrthoDB" id="343714at2759"/>
<keyword evidence="1" id="KW-1133">Transmembrane helix</keyword>
<keyword evidence="1" id="KW-0812">Transmembrane</keyword>
<dbReference type="GO" id="GO:0031965">
    <property type="term" value="C:nuclear membrane"/>
    <property type="evidence" value="ECO:0007669"/>
    <property type="project" value="InterPro"/>
</dbReference>
<name>B6AIQ2_CRYMR</name>
<proteinExistence type="predicted"/>
<dbReference type="RefSeq" id="XP_002142442.1">
    <property type="nucleotide sequence ID" value="XM_002142406.1"/>
</dbReference>
<dbReference type="GeneID" id="6997470"/>
<dbReference type="Proteomes" id="UP000001460">
    <property type="component" value="Unassembled WGS sequence"/>
</dbReference>
<feature type="transmembrane region" description="Helical" evidence="1">
    <location>
        <begin position="283"/>
        <end position="303"/>
    </location>
</feature>
<gene>
    <name evidence="3" type="ORF">CMU_032350</name>
</gene>
<dbReference type="PANTHER" id="PTHR28136">
    <property type="entry name" value="NUCLEUS EXPORT PROTEIN BRR6"/>
    <property type="match status" value="1"/>
</dbReference>
<dbReference type="SMART" id="SM01042">
    <property type="entry name" value="Brr6_like_C_C"/>
    <property type="match status" value="1"/>
</dbReference>
<reference evidence="3" key="1">
    <citation type="submission" date="2008-06" db="EMBL/GenBank/DDBJ databases">
        <authorList>
            <person name="Lorenzi H."/>
            <person name="Inman J."/>
            <person name="Miller J."/>
            <person name="Schobel S."/>
            <person name="Amedeo P."/>
            <person name="Caler E.V."/>
            <person name="da Silva J."/>
        </authorList>
    </citation>
    <scope>NUCLEOTIDE SEQUENCE [LARGE SCALE GENOMIC DNA]</scope>
    <source>
        <strain evidence="3">RN66</strain>
    </source>
</reference>
<feature type="domain" description="Brl1/Brr6" evidence="2">
    <location>
        <begin position="171"/>
        <end position="305"/>
    </location>
</feature>
<evidence type="ECO:0000313" key="4">
    <source>
        <dbReference type="Proteomes" id="UP000001460"/>
    </source>
</evidence>
<dbReference type="PANTHER" id="PTHR28136:SF1">
    <property type="entry name" value="NUCLEUS EXPORT PROTEIN BRL1"/>
    <property type="match status" value="1"/>
</dbReference>
<dbReference type="InterPro" id="IPR040202">
    <property type="entry name" value="Brl1/Brr6"/>
</dbReference>
<keyword evidence="1" id="KW-0472">Membrane</keyword>
<dbReference type="VEuPathDB" id="CryptoDB:CMU_032350"/>
<dbReference type="GO" id="GO:0006998">
    <property type="term" value="P:nuclear envelope organization"/>
    <property type="evidence" value="ECO:0007669"/>
    <property type="project" value="InterPro"/>
</dbReference>
<protein>
    <recommendedName>
        <fullName evidence="2">Brl1/Brr6 domain-containing protein</fullName>
    </recommendedName>
</protein>
<keyword evidence="4" id="KW-1185">Reference proteome</keyword>
<evidence type="ECO:0000313" key="3">
    <source>
        <dbReference type="EMBL" id="EEA08093.1"/>
    </source>
</evidence>
<feature type="transmembrane region" description="Helical" evidence="1">
    <location>
        <begin position="174"/>
        <end position="198"/>
    </location>
</feature>
<dbReference type="EMBL" id="DS989736">
    <property type="protein sequence ID" value="EEA08093.1"/>
    <property type="molecule type" value="Genomic_DNA"/>
</dbReference>
<dbReference type="GO" id="GO:0055088">
    <property type="term" value="P:lipid homeostasis"/>
    <property type="evidence" value="ECO:0007669"/>
    <property type="project" value="InterPro"/>
</dbReference>
<dbReference type="eggNOG" id="KOG4503">
    <property type="taxonomic scope" value="Eukaryota"/>
</dbReference>
<evidence type="ECO:0000259" key="2">
    <source>
        <dbReference type="SMART" id="SM01042"/>
    </source>
</evidence>
<sequence>MESDDYDILSLADQLCKGLNTNDRQQKQDKITDMIIDQNTTEIHNDEISSTTSTQSEISYSVPYNNLVQSNLEDHHHLNNINKHIEPKSLYRSLSLPVNRKSSIINQFKDIEKSIFDPNIIKKTPYQKINTNMNNLNNYKQYDCDHINILPIVNTCSSSSTYNNERLPIYINGYIQLIFNISLVIIILYGLCGLMYAIRNDIESKIQISVRNLMEEMAICSRQYTDNKCNPNERVPALETKCIEWEKCMNQDPAIIARRSSFTAQTIGEILNTFLDQLSWKSAILIFGGLISLFIGFNLAFSIGSNTFYSKKKKEIRID</sequence>
<dbReference type="AlphaFoldDB" id="B6AIQ2"/>
<evidence type="ECO:0000256" key="1">
    <source>
        <dbReference type="SAM" id="Phobius"/>
    </source>
</evidence>
<dbReference type="Pfam" id="PF10104">
    <property type="entry name" value="Brr6_like_C_C"/>
    <property type="match status" value="1"/>
</dbReference>
<dbReference type="InterPro" id="IPR018767">
    <property type="entry name" value="Brl1/Brr6_dom"/>
</dbReference>
<accession>B6AIQ2</accession>
<organism evidence="3 4">
    <name type="scientific">Cryptosporidium muris (strain RN66)</name>
    <dbReference type="NCBI Taxonomy" id="441375"/>
    <lineage>
        <taxon>Eukaryota</taxon>
        <taxon>Sar</taxon>
        <taxon>Alveolata</taxon>
        <taxon>Apicomplexa</taxon>
        <taxon>Conoidasida</taxon>
        <taxon>Coccidia</taxon>
        <taxon>Eucoccidiorida</taxon>
        <taxon>Eimeriorina</taxon>
        <taxon>Cryptosporidiidae</taxon>
        <taxon>Cryptosporidium</taxon>
    </lineage>
</organism>